<dbReference type="Pfam" id="PF05914">
    <property type="entry name" value="RIB43A"/>
    <property type="match status" value="1"/>
</dbReference>
<name>A0A4Z1SPR7_GIAMU</name>
<dbReference type="EMBL" id="VDLU01000003">
    <property type="protein sequence ID" value="TNJ27822.1"/>
    <property type="molecule type" value="Genomic_DNA"/>
</dbReference>
<evidence type="ECO:0000313" key="12">
    <source>
        <dbReference type="Proteomes" id="UP000315496"/>
    </source>
</evidence>
<gene>
    <name evidence="11" type="ORF">GMRT_12632</name>
</gene>
<comment type="subunit">
    <text evidence="9">Microtubule inner protein component of sperm flagellar doublet microtubules.</text>
</comment>
<evidence type="ECO:0000256" key="8">
    <source>
        <dbReference type="ARBA" id="ARBA00023273"/>
    </source>
</evidence>
<dbReference type="OrthoDB" id="429119at2759"/>
<keyword evidence="7" id="KW-0206">Cytoskeleton</keyword>
<keyword evidence="8" id="KW-0966">Cell projection</keyword>
<evidence type="ECO:0000256" key="2">
    <source>
        <dbReference type="ARBA" id="ARBA00006875"/>
    </source>
</evidence>
<evidence type="ECO:0000256" key="5">
    <source>
        <dbReference type="ARBA" id="ARBA00023054"/>
    </source>
</evidence>
<comment type="similarity">
    <text evidence="2">Belongs to the RIB43A family.</text>
</comment>
<evidence type="ECO:0000256" key="7">
    <source>
        <dbReference type="ARBA" id="ARBA00023212"/>
    </source>
</evidence>
<accession>A0A4Z1SPR7</accession>
<dbReference type="InterPro" id="IPR008805">
    <property type="entry name" value="RIB43A"/>
</dbReference>
<dbReference type="VEuPathDB" id="GiardiaDB:GMRT_12632"/>
<protein>
    <submittedName>
        <fullName evidence="11">Coiled-coil protein</fullName>
    </submittedName>
</protein>
<evidence type="ECO:0000256" key="9">
    <source>
        <dbReference type="ARBA" id="ARBA00046435"/>
    </source>
</evidence>
<organism evidence="11 12">
    <name type="scientific">Giardia muris</name>
    <dbReference type="NCBI Taxonomy" id="5742"/>
    <lineage>
        <taxon>Eukaryota</taxon>
        <taxon>Metamonada</taxon>
        <taxon>Diplomonadida</taxon>
        <taxon>Hexamitidae</taxon>
        <taxon>Giardiinae</taxon>
        <taxon>Giardia</taxon>
    </lineage>
</organism>
<comment type="caution">
    <text evidence="11">The sequence shown here is derived from an EMBL/GenBank/DDBJ whole genome shotgun (WGS) entry which is preliminary data.</text>
</comment>
<keyword evidence="12" id="KW-1185">Reference proteome</keyword>
<keyword evidence="3" id="KW-0963">Cytoplasm</keyword>
<evidence type="ECO:0000256" key="10">
    <source>
        <dbReference type="SAM" id="Coils"/>
    </source>
</evidence>
<dbReference type="PANTHER" id="PTHR14517:SF6">
    <property type="entry name" value="RE41410P"/>
    <property type="match status" value="1"/>
</dbReference>
<keyword evidence="5 10" id="KW-0175">Coiled coil</keyword>
<dbReference type="PANTHER" id="PTHR14517">
    <property type="entry name" value="RIB43A-RELATED"/>
    <property type="match status" value="1"/>
</dbReference>
<sequence length="398" mass="47327">MAELFDKTAPYRSDKGYDRTVENRRVFDEERRKRIFDPKTRIMGVDVAALDLQTAERRAREAAELMEQIDAEERLLAANRYLTQREREFHRMRLLRDRQIAEFNFVNIRPEYSREYDIHRKDVLRVDQPIRQDVVVDAPSGLLTNPDGTAQIVQRTLPDPKLGISSGQIFAGEDLEQAEREQLQRDEMRAALEEQITQARARREAERLADLEEQLRELMICDYLSQVERDFHAQRRAECVALKEEQMRQADLDAYRRAEERRLDDCATLAHHANFGNSRLMLEIPSAGVPMEYKGWSEEDRRRHEEELQQQRLDSRARRRAELEEKILWEARELGVNRDLRLRENELKKERRRIAYENRAQLELAAEEERAREIARTQVLGTNEIQDDFFKFFQKSSR</sequence>
<evidence type="ECO:0000313" key="11">
    <source>
        <dbReference type="EMBL" id="TNJ27822.1"/>
    </source>
</evidence>
<proteinExistence type="inferred from homology"/>
<dbReference type="AlphaFoldDB" id="A0A4Z1SPR7"/>
<evidence type="ECO:0000256" key="1">
    <source>
        <dbReference type="ARBA" id="ARBA00004611"/>
    </source>
</evidence>
<evidence type="ECO:0000256" key="4">
    <source>
        <dbReference type="ARBA" id="ARBA00022846"/>
    </source>
</evidence>
<feature type="coiled-coil region" evidence="10">
    <location>
        <begin position="175"/>
        <end position="221"/>
    </location>
</feature>
<dbReference type="Proteomes" id="UP000315496">
    <property type="component" value="Chromosome 3"/>
</dbReference>
<comment type="subcellular location">
    <subcellularLocation>
        <location evidence="1">Cytoplasm</location>
        <location evidence="1">Cytoskeleton</location>
        <location evidence="1">Flagellum axoneme</location>
    </subcellularLocation>
</comment>
<evidence type="ECO:0000256" key="3">
    <source>
        <dbReference type="ARBA" id="ARBA00022490"/>
    </source>
</evidence>
<keyword evidence="6" id="KW-0969">Cilium</keyword>
<evidence type="ECO:0000256" key="6">
    <source>
        <dbReference type="ARBA" id="ARBA00023069"/>
    </source>
</evidence>
<keyword evidence="4" id="KW-0282">Flagellum</keyword>
<reference evidence="11 12" key="1">
    <citation type="submission" date="2019-05" db="EMBL/GenBank/DDBJ databases">
        <title>The compact genome of Giardia muris reveals important steps in the evolution of intestinal protozoan parasites.</title>
        <authorList>
            <person name="Xu F."/>
            <person name="Jimenez-Gonzalez A."/>
            <person name="Einarsson E."/>
            <person name="Astvaldsson A."/>
            <person name="Peirasmaki D."/>
            <person name="Eckmann L."/>
            <person name="Andersson J.O."/>
            <person name="Svard S.G."/>
            <person name="Jerlstrom-Hultqvist J."/>
        </authorList>
    </citation>
    <scope>NUCLEOTIDE SEQUENCE [LARGE SCALE GENOMIC DNA]</scope>
    <source>
        <strain evidence="11 12">Roberts-Thomson</strain>
    </source>
</reference>